<dbReference type="AlphaFoldDB" id="A0A917HTY3"/>
<dbReference type="GO" id="GO:0000160">
    <property type="term" value="P:phosphorelay signal transduction system"/>
    <property type="evidence" value="ECO:0007669"/>
    <property type="project" value="UniProtKB-KW"/>
</dbReference>
<keyword evidence="4" id="KW-0418">Kinase</keyword>
<dbReference type="Pfam" id="PF02518">
    <property type="entry name" value="HATPase_c"/>
    <property type="match status" value="1"/>
</dbReference>
<dbReference type="RefSeq" id="WP_188506483.1">
    <property type="nucleotide sequence ID" value="NZ_BMER01000002.1"/>
</dbReference>
<evidence type="ECO:0000259" key="9">
    <source>
        <dbReference type="Pfam" id="PF02518"/>
    </source>
</evidence>
<dbReference type="EC" id="2.7.13.3" evidence="2"/>
<dbReference type="PROSITE" id="PS50005">
    <property type="entry name" value="TPR"/>
    <property type="match status" value="1"/>
</dbReference>
<protein>
    <recommendedName>
        <fullName evidence="2">histidine kinase</fullName>
        <ecNumber evidence="2">2.7.13.3</ecNumber>
    </recommendedName>
</protein>
<feature type="transmembrane region" description="Helical" evidence="8">
    <location>
        <begin position="339"/>
        <end position="359"/>
    </location>
</feature>
<dbReference type="InterPro" id="IPR011990">
    <property type="entry name" value="TPR-like_helical_dom_sf"/>
</dbReference>
<evidence type="ECO:0000256" key="8">
    <source>
        <dbReference type="SAM" id="Phobius"/>
    </source>
</evidence>
<evidence type="ECO:0000256" key="1">
    <source>
        <dbReference type="ARBA" id="ARBA00000085"/>
    </source>
</evidence>
<dbReference type="Proteomes" id="UP000660862">
    <property type="component" value="Unassembled WGS sequence"/>
</dbReference>
<accession>A0A917HTY3</accession>
<dbReference type="Gene3D" id="3.30.565.10">
    <property type="entry name" value="Histidine kinase-like ATPase, C-terminal domain"/>
    <property type="match status" value="1"/>
</dbReference>
<evidence type="ECO:0000256" key="7">
    <source>
        <dbReference type="SAM" id="Coils"/>
    </source>
</evidence>
<dbReference type="PROSITE" id="PS51257">
    <property type="entry name" value="PROKAR_LIPOPROTEIN"/>
    <property type="match status" value="1"/>
</dbReference>
<dbReference type="PANTHER" id="PTHR24421">
    <property type="entry name" value="NITRATE/NITRITE SENSOR PROTEIN NARX-RELATED"/>
    <property type="match status" value="1"/>
</dbReference>
<dbReference type="SUPFAM" id="SSF48452">
    <property type="entry name" value="TPR-like"/>
    <property type="match status" value="2"/>
</dbReference>
<name>A0A917HTY3_9SPHI</name>
<evidence type="ECO:0000256" key="6">
    <source>
        <dbReference type="PROSITE-ProRule" id="PRU00339"/>
    </source>
</evidence>
<dbReference type="CDD" id="cd16917">
    <property type="entry name" value="HATPase_UhpB-NarQ-NarX-like"/>
    <property type="match status" value="1"/>
</dbReference>
<keyword evidence="7" id="KW-0175">Coiled coil</keyword>
<feature type="repeat" description="TPR" evidence="6">
    <location>
        <begin position="112"/>
        <end position="145"/>
    </location>
</feature>
<evidence type="ECO:0000256" key="2">
    <source>
        <dbReference type="ARBA" id="ARBA00012438"/>
    </source>
</evidence>
<dbReference type="SUPFAM" id="SSF55874">
    <property type="entry name" value="ATPase domain of HSP90 chaperone/DNA topoisomerase II/histidine kinase"/>
    <property type="match status" value="1"/>
</dbReference>
<dbReference type="InterPro" id="IPR036890">
    <property type="entry name" value="HATPase_C_sf"/>
</dbReference>
<dbReference type="GO" id="GO:0004673">
    <property type="term" value="F:protein histidine kinase activity"/>
    <property type="evidence" value="ECO:0007669"/>
    <property type="project" value="UniProtKB-EC"/>
</dbReference>
<dbReference type="InterPro" id="IPR050482">
    <property type="entry name" value="Sensor_HK_TwoCompSys"/>
</dbReference>
<dbReference type="EMBL" id="BMER01000002">
    <property type="protein sequence ID" value="GGG90405.1"/>
    <property type="molecule type" value="Genomic_DNA"/>
</dbReference>
<reference evidence="10" key="2">
    <citation type="submission" date="2020-09" db="EMBL/GenBank/DDBJ databases">
        <authorList>
            <person name="Sun Q."/>
            <person name="Zhou Y."/>
        </authorList>
    </citation>
    <scope>NUCLEOTIDE SEQUENCE</scope>
    <source>
        <strain evidence="10">CGMCC 1.12195</strain>
    </source>
</reference>
<keyword evidence="8" id="KW-0812">Transmembrane</keyword>
<feature type="domain" description="Histidine kinase/HSP90-like ATPase" evidence="9">
    <location>
        <begin position="476"/>
        <end position="561"/>
    </location>
</feature>
<comment type="caution">
    <text evidence="10">The sequence shown here is derived from an EMBL/GenBank/DDBJ whole genome shotgun (WGS) entry which is preliminary data.</text>
</comment>
<comment type="catalytic activity">
    <reaction evidence="1">
        <text>ATP + protein L-histidine = ADP + protein N-phospho-L-histidine.</text>
        <dbReference type="EC" id="2.7.13.3"/>
    </reaction>
</comment>
<proteinExistence type="predicted"/>
<keyword evidence="8" id="KW-0472">Membrane</keyword>
<sequence length="563" mass="64694">MKTLSLYIPIIIIVGCAKEKEQEAKPLNHSYRDQAYAYLSENKADSAFFYFNLAADQYQDQDSKDSLNAANCLIQMAIILSNQGDYFGSQETSLQATAFLNESNPAHHYYLSSNFNNLGISAHRLKDYQHALQFYESAIRFSTDSASTQMYLNNKAKTLQQKKDYATALEIYKRIVDESAESPRGYARALTNYAITKWAHEPRYDARPDLWRALHIRQREDDLWGQNSSYTHLADYYTNKQPDSALFYAHRRYAAAKKLKSGDDLVHALQKLIQLERSDSVKRYFEAYKQLNDSIQLARSAAKNQFALIRYEVEKNKADNLRLQHENAEKAYQINRQRILTTAISLLGLIFSLGGIYWYKKRKQRMELEAQHRLKAYQLSTSKKIHDVVANGIYRVMVELENQHTIDREGVLDRLEDMYEKSRDISYETIDLPIVQYDFHERVTQLLTSFATDSTKVIIAGNDPGVWEGVPPKVKQELAHILQELMVNMRKHSQASNVAVRFERYADQLLVHYTDNGVGLPEGMAYGNGLTNTGNRIESLQGVITFGTAVEKGMKIQISFPVF</sequence>
<keyword evidence="3" id="KW-0808">Transferase</keyword>
<evidence type="ECO:0000256" key="4">
    <source>
        <dbReference type="ARBA" id="ARBA00022777"/>
    </source>
</evidence>
<dbReference type="PANTHER" id="PTHR24421:SF10">
    <property type="entry name" value="NITRATE_NITRITE SENSOR PROTEIN NARQ"/>
    <property type="match status" value="1"/>
</dbReference>
<dbReference type="InterPro" id="IPR019734">
    <property type="entry name" value="TPR_rpt"/>
</dbReference>
<reference evidence="10" key="1">
    <citation type="journal article" date="2014" name="Int. J. Syst. Evol. Microbiol.">
        <title>Complete genome sequence of Corynebacterium casei LMG S-19264T (=DSM 44701T), isolated from a smear-ripened cheese.</title>
        <authorList>
            <consortium name="US DOE Joint Genome Institute (JGI-PGF)"/>
            <person name="Walter F."/>
            <person name="Albersmeier A."/>
            <person name="Kalinowski J."/>
            <person name="Ruckert C."/>
        </authorList>
    </citation>
    <scope>NUCLEOTIDE SEQUENCE</scope>
    <source>
        <strain evidence="10">CGMCC 1.12195</strain>
    </source>
</reference>
<feature type="coiled-coil region" evidence="7">
    <location>
        <begin position="311"/>
        <end position="338"/>
    </location>
</feature>
<keyword evidence="8" id="KW-1133">Transmembrane helix</keyword>
<keyword evidence="11" id="KW-1185">Reference proteome</keyword>
<evidence type="ECO:0000313" key="10">
    <source>
        <dbReference type="EMBL" id="GGG90405.1"/>
    </source>
</evidence>
<keyword evidence="5" id="KW-0902">Two-component regulatory system</keyword>
<evidence type="ECO:0000256" key="3">
    <source>
        <dbReference type="ARBA" id="ARBA00022679"/>
    </source>
</evidence>
<dbReference type="InterPro" id="IPR003594">
    <property type="entry name" value="HATPase_dom"/>
</dbReference>
<dbReference type="Gene3D" id="1.25.40.10">
    <property type="entry name" value="Tetratricopeptide repeat domain"/>
    <property type="match status" value="2"/>
</dbReference>
<gene>
    <name evidence="10" type="ORF">GCM10007415_26100</name>
</gene>
<keyword evidence="6" id="KW-0802">TPR repeat</keyword>
<evidence type="ECO:0000256" key="5">
    <source>
        <dbReference type="ARBA" id="ARBA00023012"/>
    </source>
</evidence>
<evidence type="ECO:0000313" key="11">
    <source>
        <dbReference type="Proteomes" id="UP000660862"/>
    </source>
</evidence>
<organism evidence="10 11">
    <name type="scientific">Parapedobacter pyrenivorans</name>
    <dbReference type="NCBI Taxonomy" id="1305674"/>
    <lineage>
        <taxon>Bacteria</taxon>
        <taxon>Pseudomonadati</taxon>
        <taxon>Bacteroidota</taxon>
        <taxon>Sphingobacteriia</taxon>
        <taxon>Sphingobacteriales</taxon>
        <taxon>Sphingobacteriaceae</taxon>
        <taxon>Parapedobacter</taxon>
    </lineage>
</organism>